<dbReference type="AlphaFoldDB" id="A0A6A6QAV1"/>
<organism evidence="2 3">
    <name type="scientific">Lophium mytilinum</name>
    <dbReference type="NCBI Taxonomy" id="390894"/>
    <lineage>
        <taxon>Eukaryota</taxon>
        <taxon>Fungi</taxon>
        <taxon>Dikarya</taxon>
        <taxon>Ascomycota</taxon>
        <taxon>Pezizomycotina</taxon>
        <taxon>Dothideomycetes</taxon>
        <taxon>Pleosporomycetidae</taxon>
        <taxon>Mytilinidiales</taxon>
        <taxon>Mytilinidiaceae</taxon>
        <taxon>Lophium</taxon>
    </lineage>
</organism>
<proteinExistence type="predicted"/>
<feature type="compositionally biased region" description="Polar residues" evidence="1">
    <location>
        <begin position="120"/>
        <end position="135"/>
    </location>
</feature>
<reference evidence="2" key="1">
    <citation type="journal article" date="2020" name="Stud. Mycol.">
        <title>101 Dothideomycetes genomes: a test case for predicting lifestyles and emergence of pathogens.</title>
        <authorList>
            <person name="Haridas S."/>
            <person name="Albert R."/>
            <person name="Binder M."/>
            <person name="Bloem J."/>
            <person name="Labutti K."/>
            <person name="Salamov A."/>
            <person name="Andreopoulos B."/>
            <person name="Baker S."/>
            <person name="Barry K."/>
            <person name="Bills G."/>
            <person name="Bluhm B."/>
            <person name="Cannon C."/>
            <person name="Castanera R."/>
            <person name="Culley D."/>
            <person name="Daum C."/>
            <person name="Ezra D."/>
            <person name="Gonzalez J."/>
            <person name="Henrissat B."/>
            <person name="Kuo A."/>
            <person name="Liang C."/>
            <person name="Lipzen A."/>
            <person name="Lutzoni F."/>
            <person name="Magnuson J."/>
            <person name="Mondo S."/>
            <person name="Nolan M."/>
            <person name="Ohm R."/>
            <person name="Pangilinan J."/>
            <person name="Park H.-J."/>
            <person name="Ramirez L."/>
            <person name="Alfaro M."/>
            <person name="Sun H."/>
            <person name="Tritt A."/>
            <person name="Yoshinaga Y."/>
            <person name="Zwiers L.-H."/>
            <person name="Turgeon B."/>
            <person name="Goodwin S."/>
            <person name="Spatafora J."/>
            <person name="Crous P."/>
            <person name="Grigoriev I."/>
        </authorList>
    </citation>
    <scope>NUCLEOTIDE SEQUENCE</scope>
    <source>
        <strain evidence="2">CBS 269.34</strain>
    </source>
</reference>
<sequence>MERTRHTSPDDDVLLFDVEIRDSYEAKFADHQKLIQDKLAASQRLRSLRPNRAEIDAGLAEISSRDTSERLSKVMKVLQDFPGPWEPKRRKAADTTADTDEVMFDVGGEQVPLGEELHQQLAQASPTASRDQSPTKAGGKSQKKKEWPTLVPYNASSPDLLVPEGFQLMLLVKGDLETGEMRRFEELPDDTQLALLSILQPSFHAEGYSIFFKSDPKDVCLYRRMFTRMKASKWQKDDHDAVCENCIYARRPCVRLVSEGEKTKKGYATGGKLVFTPLLPKYRPGVERWEREEYWCLKEHISATRSSGF</sequence>
<feature type="region of interest" description="Disordered" evidence="1">
    <location>
        <begin position="119"/>
        <end position="148"/>
    </location>
</feature>
<dbReference type="Proteomes" id="UP000799750">
    <property type="component" value="Unassembled WGS sequence"/>
</dbReference>
<keyword evidence="3" id="KW-1185">Reference proteome</keyword>
<evidence type="ECO:0000313" key="2">
    <source>
        <dbReference type="EMBL" id="KAF2489598.1"/>
    </source>
</evidence>
<gene>
    <name evidence="2" type="ORF">BU16DRAFT_531128</name>
</gene>
<name>A0A6A6QAV1_9PEZI</name>
<protein>
    <submittedName>
        <fullName evidence="2">Uncharacterized protein</fullName>
    </submittedName>
</protein>
<dbReference type="EMBL" id="MU004198">
    <property type="protein sequence ID" value="KAF2489598.1"/>
    <property type="molecule type" value="Genomic_DNA"/>
</dbReference>
<evidence type="ECO:0000256" key="1">
    <source>
        <dbReference type="SAM" id="MobiDB-lite"/>
    </source>
</evidence>
<evidence type="ECO:0000313" key="3">
    <source>
        <dbReference type="Proteomes" id="UP000799750"/>
    </source>
</evidence>
<accession>A0A6A6QAV1</accession>